<feature type="compositionally biased region" description="Basic residues" evidence="1">
    <location>
        <begin position="209"/>
        <end position="218"/>
    </location>
</feature>
<evidence type="ECO:0000313" key="3">
    <source>
        <dbReference type="EMBL" id="BDD07901.1"/>
    </source>
</evidence>
<sequence length="225" mass="26660">MPVKESAERPHLYRHLSALERHIIHDMELFGFSIRKIAQTINRSPSTVSRELHRNRVTFKYGYCPRLANELYTARKRVYASCYRTYGKPYKWRYVAGERFSRNETAWLSDLVNYSRNKPDIFSRRGKKKAFSFHSDWRLKKFTFEDLPYYDWLLSVEKKTLSKRRPKSTAKKEIPETTTQKPAPFFPKPDISGIFSASMRPPAKPPSIFRRKTSRRIAKLRESTG</sequence>
<gene>
    <name evidence="3" type="ORF">FUAX_03330</name>
</gene>
<dbReference type="InterPro" id="IPR025246">
    <property type="entry name" value="IS30-like_HTH"/>
</dbReference>
<dbReference type="Proteomes" id="UP001348817">
    <property type="component" value="Chromosome"/>
</dbReference>
<organism evidence="3 4">
    <name type="scientific">Fulvitalea axinellae</name>
    <dbReference type="NCBI Taxonomy" id="1182444"/>
    <lineage>
        <taxon>Bacteria</taxon>
        <taxon>Pseudomonadati</taxon>
        <taxon>Bacteroidota</taxon>
        <taxon>Cytophagia</taxon>
        <taxon>Cytophagales</taxon>
        <taxon>Persicobacteraceae</taxon>
        <taxon>Fulvitalea</taxon>
    </lineage>
</organism>
<dbReference type="KEGG" id="fax:FUAX_03330"/>
<evidence type="ECO:0000259" key="2">
    <source>
        <dbReference type="Pfam" id="PF13936"/>
    </source>
</evidence>
<name>A0AAU9D518_9BACT</name>
<proteinExistence type="predicted"/>
<accession>A0AAU9D518</accession>
<dbReference type="Gene3D" id="1.10.10.60">
    <property type="entry name" value="Homeodomain-like"/>
    <property type="match status" value="1"/>
</dbReference>
<feature type="region of interest" description="Disordered" evidence="1">
    <location>
        <begin position="164"/>
        <end position="225"/>
    </location>
</feature>
<reference evidence="3 4" key="1">
    <citation type="submission" date="2021-12" db="EMBL/GenBank/DDBJ databases">
        <title>Genome sequencing of bacteria with rrn-lacking chromosome and rrn-plasmid.</title>
        <authorList>
            <person name="Anda M."/>
            <person name="Iwasaki W."/>
        </authorList>
    </citation>
    <scope>NUCLEOTIDE SEQUENCE [LARGE SCALE GENOMIC DNA]</scope>
    <source>
        <strain evidence="3 4">DSM 100852</strain>
    </source>
</reference>
<dbReference type="AlphaFoldDB" id="A0AAU9D518"/>
<dbReference type="RefSeq" id="WP_421825147.1">
    <property type="nucleotide sequence ID" value="NZ_AP025314.1"/>
</dbReference>
<dbReference type="Pfam" id="PF13936">
    <property type="entry name" value="HTH_38"/>
    <property type="match status" value="1"/>
</dbReference>
<protein>
    <recommendedName>
        <fullName evidence="2">Transposase IS30-like HTH domain-containing protein</fullName>
    </recommendedName>
</protein>
<feature type="domain" description="Transposase IS30-like HTH" evidence="2">
    <location>
        <begin position="13"/>
        <end position="55"/>
    </location>
</feature>
<keyword evidence="4" id="KW-1185">Reference proteome</keyword>
<dbReference type="EMBL" id="AP025314">
    <property type="protein sequence ID" value="BDD07901.1"/>
    <property type="molecule type" value="Genomic_DNA"/>
</dbReference>
<evidence type="ECO:0000256" key="1">
    <source>
        <dbReference type="SAM" id="MobiDB-lite"/>
    </source>
</evidence>
<evidence type="ECO:0000313" key="4">
    <source>
        <dbReference type="Proteomes" id="UP001348817"/>
    </source>
</evidence>